<keyword evidence="2" id="KW-0732">Signal</keyword>
<dbReference type="SUPFAM" id="SSF48452">
    <property type="entry name" value="TPR-like"/>
    <property type="match status" value="1"/>
</dbReference>
<dbReference type="AlphaFoldDB" id="A0A521E763"/>
<evidence type="ECO:0000313" key="3">
    <source>
        <dbReference type="EMBL" id="SMO79702.1"/>
    </source>
</evidence>
<keyword evidence="1" id="KW-0802">TPR repeat</keyword>
<evidence type="ECO:0000256" key="2">
    <source>
        <dbReference type="SAM" id="SignalP"/>
    </source>
</evidence>
<dbReference type="Gene3D" id="1.25.40.10">
    <property type="entry name" value="Tetratricopeptide repeat domain"/>
    <property type="match status" value="2"/>
</dbReference>
<proteinExistence type="predicted"/>
<evidence type="ECO:0000256" key="1">
    <source>
        <dbReference type="PROSITE-ProRule" id="PRU00339"/>
    </source>
</evidence>
<reference evidence="3 4" key="1">
    <citation type="submission" date="2017-05" db="EMBL/GenBank/DDBJ databases">
        <authorList>
            <person name="Varghese N."/>
            <person name="Submissions S."/>
        </authorList>
    </citation>
    <scope>NUCLEOTIDE SEQUENCE [LARGE SCALE GENOMIC DNA]</scope>
    <source>
        <strain evidence="3 4">DSM 27040</strain>
    </source>
</reference>
<feature type="repeat" description="TPR" evidence="1">
    <location>
        <begin position="26"/>
        <end position="59"/>
    </location>
</feature>
<accession>A0A521E763</accession>
<evidence type="ECO:0000313" key="4">
    <source>
        <dbReference type="Proteomes" id="UP000319040"/>
    </source>
</evidence>
<dbReference type="RefSeq" id="WP_142534066.1">
    <property type="nucleotide sequence ID" value="NZ_FXTB01000008.1"/>
</dbReference>
<dbReference type="PANTHER" id="PTHR12558">
    <property type="entry name" value="CELL DIVISION CYCLE 16,23,27"/>
    <property type="match status" value="1"/>
</dbReference>
<organism evidence="3 4">
    <name type="scientific">Saccharicrinis carchari</name>
    <dbReference type="NCBI Taxonomy" id="1168039"/>
    <lineage>
        <taxon>Bacteria</taxon>
        <taxon>Pseudomonadati</taxon>
        <taxon>Bacteroidota</taxon>
        <taxon>Bacteroidia</taxon>
        <taxon>Marinilabiliales</taxon>
        <taxon>Marinilabiliaceae</taxon>
        <taxon>Saccharicrinis</taxon>
    </lineage>
</organism>
<dbReference type="OrthoDB" id="793001at2"/>
<dbReference type="Pfam" id="PF13431">
    <property type="entry name" value="TPR_17"/>
    <property type="match status" value="1"/>
</dbReference>
<dbReference type="SMART" id="SM00028">
    <property type="entry name" value="TPR"/>
    <property type="match status" value="4"/>
</dbReference>
<name>A0A521E763_SACCC</name>
<feature type="signal peptide" evidence="2">
    <location>
        <begin position="1"/>
        <end position="21"/>
    </location>
</feature>
<dbReference type="Proteomes" id="UP000319040">
    <property type="component" value="Unassembled WGS sequence"/>
</dbReference>
<dbReference type="InterPro" id="IPR011990">
    <property type="entry name" value="TPR-like_helical_dom_sf"/>
</dbReference>
<dbReference type="PANTHER" id="PTHR12558:SF13">
    <property type="entry name" value="CELL DIVISION CYCLE PROTEIN 27 HOMOLOG"/>
    <property type="match status" value="1"/>
</dbReference>
<dbReference type="Pfam" id="PF13432">
    <property type="entry name" value="TPR_16"/>
    <property type="match status" value="1"/>
</dbReference>
<gene>
    <name evidence="3" type="ORF">SAMN06265379_1086</name>
</gene>
<protein>
    <submittedName>
        <fullName evidence="3">Tetratricopeptide repeat-containing protein</fullName>
    </submittedName>
</protein>
<dbReference type="PROSITE" id="PS50005">
    <property type="entry name" value="TPR"/>
    <property type="match status" value="1"/>
</dbReference>
<sequence>MKINKLLTCLLFISSFGQLFSQSSDFETILTRGISDYETGRYENALSWFTQAFKLKRESNKACYYLSLAHLALENNEEAATYSAKVIKRGGKYSEDAYLVNATVWANLGRNKKARRIYNQALKKYPTNYLIYYNLAFSLHNDKNFEKAQEYATMSIELHPAHASSHLLLAYIMYAQGERVQSMLPLYYFLLLEPESDRSKAAYELLTNLWNQGIRQKGQRDIQLVAAGFHYDDFAQTELSISLIKAAKNIQNERNEAPTSRNNLLVEFAQNNNAFFTILEEASDNKDGFWWDFYVNFFSKLKKNNLNEPFSYYISASRYNDDVLLWMSANMAQFKRFTSWMENQ</sequence>
<dbReference type="InterPro" id="IPR019734">
    <property type="entry name" value="TPR_rpt"/>
</dbReference>
<dbReference type="EMBL" id="FXTB01000008">
    <property type="protein sequence ID" value="SMO79702.1"/>
    <property type="molecule type" value="Genomic_DNA"/>
</dbReference>
<feature type="chain" id="PRO_5021840775" evidence="2">
    <location>
        <begin position="22"/>
        <end position="344"/>
    </location>
</feature>
<keyword evidence="4" id="KW-1185">Reference proteome</keyword>